<dbReference type="Proteomes" id="UP000006503">
    <property type="component" value="Chromosome"/>
</dbReference>
<proteinExistence type="predicted"/>
<dbReference type="AlphaFoldDB" id="I7C9K3"/>
<organism evidence="1 2">
    <name type="scientific">Pseudomonas putida (strain DOT-T1E)</name>
    <dbReference type="NCBI Taxonomy" id="1196325"/>
    <lineage>
        <taxon>Bacteria</taxon>
        <taxon>Pseudomonadati</taxon>
        <taxon>Pseudomonadota</taxon>
        <taxon>Gammaproteobacteria</taxon>
        <taxon>Pseudomonadales</taxon>
        <taxon>Pseudomonadaceae</taxon>
        <taxon>Pseudomonas</taxon>
    </lineage>
</organism>
<protein>
    <submittedName>
        <fullName evidence="1">Uncharacterized protein</fullName>
    </submittedName>
</protein>
<evidence type="ECO:0000313" key="1">
    <source>
        <dbReference type="EMBL" id="AFO48449.1"/>
    </source>
</evidence>
<name>I7C9K3_PSEPT</name>
<gene>
    <name evidence="1" type="ordered locus">T1E_2607</name>
</gene>
<reference evidence="2" key="1">
    <citation type="journal article" date="2013" name="Microb. Biotechnol.">
        <title>Metabolic potential of the organic-solvent tolerant Pseudomonas putida DOT-T1E deduced from its annotated genome.</title>
        <authorList>
            <person name="Udaondo Z."/>
            <person name="Molina L."/>
            <person name="Daniels C."/>
            <person name="Gomez M.J."/>
            <person name="Molina-Henares M.A."/>
            <person name="Matilla M.A."/>
            <person name="Roca A."/>
            <person name="Fernandez M."/>
            <person name="Duque E."/>
            <person name="Segura A."/>
            <person name="Ramos J.L."/>
        </authorList>
    </citation>
    <scope>NUCLEOTIDE SEQUENCE [LARGE SCALE GENOMIC DNA]</scope>
    <source>
        <strain evidence="2">DOT-T1E</strain>
    </source>
</reference>
<dbReference type="KEGG" id="ppx:T1E_2607"/>
<evidence type="ECO:0000313" key="2">
    <source>
        <dbReference type="Proteomes" id="UP000006503"/>
    </source>
</evidence>
<sequence>MPIGHQKGFTLGYIDRNSGIGVLKPEMSALDSPRCSA</sequence>
<dbReference type="PATRIC" id="fig|1196325.3.peg.2595"/>
<dbReference type="EMBL" id="CP003734">
    <property type="protein sequence ID" value="AFO48449.1"/>
    <property type="molecule type" value="Genomic_DNA"/>
</dbReference>
<accession>I7C9K3</accession>
<dbReference type="HOGENOM" id="CLU_3347483_0_0_6"/>